<keyword evidence="1" id="KW-0732">Signal</keyword>
<proteinExistence type="predicted"/>
<sequence length="95" mass="10283">MANAFFLLLKVTLSCAKMNATAAGPSPEEVTTVLYVICHLRSGLRPSLVDLLFLSQTILKRTTLTKAVKRTVTMSPTPHAAVTAGSILHCTTVRW</sequence>
<protein>
    <submittedName>
        <fullName evidence="2">Putative secreted protein</fullName>
    </submittedName>
</protein>
<organism evidence="2">
    <name type="scientific">Ixodes ricinus</name>
    <name type="common">Common tick</name>
    <name type="synonym">Acarus ricinus</name>
    <dbReference type="NCBI Taxonomy" id="34613"/>
    <lineage>
        <taxon>Eukaryota</taxon>
        <taxon>Metazoa</taxon>
        <taxon>Ecdysozoa</taxon>
        <taxon>Arthropoda</taxon>
        <taxon>Chelicerata</taxon>
        <taxon>Arachnida</taxon>
        <taxon>Acari</taxon>
        <taxon>Parasitiformes</taxon>
        <taxon>Ixodida</taxon>
        <taxon>Ixodoidea</taxon>
        <taxon>Ixodidae</taxon>
        <taxon>Ixodinae</taxon>
        <taxon>Ixodes</taxon>
    </lineage>
</organism>
<name>A0A147BM80_IXORI</name>
<evidence type="ECO:0000313" key="2">
    <source>
        <dbReference type="EMBL" id="JAR91582.1"/>
    </source>
</evidence>
<evidence type="ECO:0000256" key="1">
    <source>
        <dbReference type="SAM" id="SignalP"/>
    </source>
</evidence>
<feature type="chain" id="PRO_5007542565" evidence="1">
    <location>
        <begin position="17"/>
        <end position="95"/>
    </location>
</feature>
<accession>A0A147BM80</accession>
<dbReference type="EMBL" id="GEGO01003822">
    <property type="protein sequence ID" value="JAR91582.1"/>
    <property type="molecule type" value="Transcribed_RNA"/>
</dbReference>
<feature type="signal peptide" evidence="1">
    <location>
        <begin position="1"/>
        <end position="16"/>
    </location>
</feature>
<dbReference type="AlphaFoldDB" id="A0A147BM80"/>
<reference evidence="2" key="1">
    <citation type="journal article" date="2018" name="PLoS Negl. Trop. Dis.">
        <title>Sialome diversity of ticks revealed by RNAseq of single tick salivary glands.</title>
        <authorList>
            <person name="Perner J."/>
            <person name="Kropackova S."/>
            <person name="Kopacek P."/>
            <person name="Ribeiro J.M."/>
        </authorList>
    </citation>
    <scope>NUCLEOTIDE SEQUENCE</scope>
    <source>
        <strain evidence="2">Siblings of single egg batch collected in Ceske Budejovice</strain>
        <tissue evidence="2">Salivary glands</tissue>
    </source>
</reference>